<feature type="non-terminal residue" evidence="1">
    <location>
        <position position="391"/>
    </location>
</feature>
<dbReference type="SUPFAM" id="SSF48403">
    <property type="entry name" value="Ankyrin repeat"/>
    <property type="match status" value="1"/>
</dbReference>
<evidence type="ECO:0000313" key="2">
    <source>
        <dbReference type="Proteomes" id="UP001470230"/>
    </source>
</evidence>
<reference evidence="1 2" key="1">
    <citation type="submission" date="2024-04" db="EMBL/GenBank/DDBJ databases">
        <title>Tritrichomonas musculus Genome.</title>
        <authorList>
            <person name="Alves-Ferreira E."/>
            <person name="Grigg M."/>
            <person name="Lorenzi H."/>
            <person name="Galac M."/>
        </authorList>
    </citation>
    <scope>NUCLEOTIDE SEQUENCE [LARGE SCALE GENOMIC DNA]</scope>
    <source>
        <strain evidence="1 2">EAF2021</strain>
    </source>
</reference>
<name>A0ABR2H0F4_9EUKA</name>
<dbReference type="PANTHER" id="PTHR24159:SF5">
    <property type="entry name" value="ANK_REP_REGION DOMAIN-CONTAINING PROTEIN"/>
    <property type="match status" value="1"/>
</dbReference>
<dbReference type="InterPro" id="IPR036770">
    <property type="entry name" value="Ankyrin_rpt-contain_sf"/>
</dbReference>
<evidence type="ECO:0008006" key="3">
    <source>
        <dbReference type="Google" id="ProtNLM"/>
    </source>
</evidence>
<protein>
    <recommendedName>
        <fullName evidence="3">DUF3447 domain-containing protein</fullName>
    </recommendedName>
</protein>
<accession>A0ABR2H0F4</accession>
<keyword evidence="2" id="KW-1185">Reference proteome</keyword>
<organism evidence="1 2">
    <name type="scientific">Tritrichomonas musculus</name>
    <dbReference type="NCBI Taxonomy" id="1915356"/>
    <lineage>
        <taxon>Eukaryota</taxon>
        <taxon>Metamonada</taxon>
        <taxon>Parabasalia</taxon>
        <taxon>Tritrichomonadida</taxon>
        <taxon>Tritrichomonadidae</taxon>
        <taxon>Tritrichomonas</taxon>
    </lineage>
</organism>
<gene>
    <name evidence="1" type="ORF">M9Y10_031766</name>
</gene>
<sequence>MESYIEDKKNLYASILEFLEESKDDNDGEVMTESFQQLITVIKSQHIEENAEEMRQFLEIIKSIGLHHHRDQHFNEKMNQLLIRYKDQIKQTLSNLEIFRIFENNKKIVLFLLQNELITISNEIYKEILNKIEKNGNRYWHFFIPELEKFIGEEKMAFIKSELLKKDPTFFTNYEEKREKGENDSYICSLIREDSVKEFITYVNRHNISPSNQILPSIFETNLFLIEQENTTLIEYSAFFGSIQIYRYLLMNKAEMKPRLWLYSIHSKNAELIHLVESLEISPPTNYEECLMESIKCHHNDIACYIENNLIDQEEKYYQQNEELISNCIKYHNYSHFEKDNIIEHGFFYLCFYHYDKLFGLLLKKKEKLIEGKLKQYPNIRSASKNNEIEV</sequence>
<dbReference type="PANTHER" id="PTHR24159">
    <property type="match status" value="1"/>
</dbReference>
<proteinExistence type="predicted"/>
<dbReference type="EMBL" id="JAPFFF010000051">
    <property type="protein sequence ID" value="KAK8839416.1"/>
    <property type="molecule type" value="Genomic_DNA"/>
</dbReference>
<dbReference type="Proteomes" id="UP001470230">
    <property type="component" value="Unassembled WGS sequence"/>
</dbReference>
<comment type="caution">
    <text evidence="1">The sequence shown here is derived from an EMBL/GenBank/DDBJ whole genome shotgun (WGS) entry which is preliminary data.</text>
</comment>
<evidence type="ECO:0000313" key="1">
    <source>
        <dbReference type="EMBL" id="KAK8839416.1"/>
    </source>
</evidence>